<feature type="transmembrane region" description="Helical" evidence="1">
    <location>
        <begin position="38"/>
        <end position="61"/>
    </location>
</feature>
<feature type="domain" description="DUF2231" evidence="2">
    <location>
        <begin position="3"/>
        <end position="136"/>
    </location>
</feature>
<reference evidence="3" key="1">
    <citation type="submission" date="2024-05" db="EMBL/GenBank/DDBJ databases">
        <authorList>
            <person name="Luo Y.-C."/>
            <person name="Nicholds J."/>
            <person name="Mortimer T."/>
            <person name="Maboni G."/>
        </authorList>
    </citation>
    <scope>NUCLEOTIDE SEQUENCE</scope>
    <source>
        <strain evidence="3">153920</strain>
    </source>
</reference>
<keyword evidence="1" id="KW-0812">Transmembrane</keyword>
<protein>
    <submittedName>
        <fullName evidence="3">DUF2231 domain-containing protein</fullName>
    </submittedName>
</protein>
<evidence type="ECO:0000259" key="2">
    <source>
        <dbReference type="Pfam" id="PF09990"/>
    </source>
</evidence>
<accession>A0AB39CIA6</accession>
<feature type="transmembrane region" description="Helical" evidence="1">
    <location>
        <begin position="73"/>
        <end position="92"/>
    </location>
</feature>
<evidence type="ECO:0000256" key="1">
    <source>
        <dbReference type="SAM" id="Phobius"/>
    </source>
</evidence>
<keyword evidence="1" id="KW-0472">Membrane</keyword>
<dbReference type="RefSeq" id="WP_368643329.1">
    <property type="nucleotide sequence ID" value="NZ_CP158252.1"/>
</dbReference>
<gene>
    <name evidence="3" type="ORF">ABRY99_12425</name>
</gene>
<dbReference type="AlphaFoldDB" id="A0AB39CIA6"/>
<feature type="transmembrane region" description="Helical" evidence="1">
    <location>
        <begin position="112"/>
        <end position="130"/>
    </location>
</feature>
<organism evidence="3">
    <name type="scientific">Castellaniella ginsengisoli</name>
    <dbReference type="NCBI Taxonomy" id="546114"/>
    <lineage>
        <taxon>Bacteria</taxon>
        <taxon>Pseudomonadati</taxon>
        <taxon>Pseudomonadota</taxon>
        <taxon>Betaproteobacteria</taxon>
        <taxon>Burkholderiales</taxon>
        <taxon>Alcaligenaceae</taxon>
        <taxon>Castellaniella</taxon>
    </lineage>
</organism>
<feature type="transmembrane region" description="Helical" evidence="1">
    <location>
        <begin position="12"/>
        <end position="32"/>
    </location>
</feature>
<dbReference type="EMBL" id="CP158252">
    <property type="protein sequence ID" value="XDJ41722.1"/>
    <property type="molecule type" value="Genomic_DNA"/>
</dbReference>
<keyword evidence="1" id="KW-1133">Transmembrane helix</keyword>
<dbReference type="Pfam" id="PF09990">
    <property type="entry name" value="DUF2231"/>
    <property type="match status" value="1"/>
</dbReference>
<evidence type="ECO:0000313" key="3">
    <source>
        <dbReference type="EMBL" id="XDJ41722.1"/>
    </source>
</evidence>
<dbReference type="InterPro" id="IPR019251">
    <property type="entry name" value="DUF2231_TM"/>
</dbReference>
<proteinExistence type="predicted"/>
<sequence>MSRHPVHPALAHFPIACWTLAIGADYAGLWLGRAAWQWSAGLLTVGCTIAVIAMIAGLVEFARIPEGQAMRDAYRHMGVMLIAFSLFTARLLLRLDHLQPLAPDPVSLLLDAGGFAFLVAGGWLGAKLVYHHGAGRARVNADYPTQRD</sequence>
<name>A0AB39CIA6_9BURK</name>